<accession>A0A5C5UWF8</accession>
<comment type="caution">
    <text evidence="2">The sequence shown here is derived from an EMBL/GenBank/DDBJ whole genome shotgun (WGS) entry which is preliminary data.</text>
</comment>
<organism evidence="2 3">
    <name type="scientific">Thalassoglobus neptunius</name>
    <dbReference type="NCBI Taxonomy" id="1938619"/>
    <lineage>
        <taxon>Bacteria</taxon>
        <taxon>Pseudomonadati</taxon>
        <taxon>Planctomycetota</taxon>
        <taxon>Planctomycetia</taxon>
        <taxon>Planctomycetales</taxon>
        <taxon>Planctomycetaceae</taxon>
        <taxon>Thalassoglobus</taxon>
    </lineage>
</organism>
<sequence length="152" mass="17363">MSLRAVRIDSDATSNHTFVRDDLLVPSLVAHLNQNVQATFQQSNSTSVCVIYYDTEWHSELLETSDFSRFLRLRSLQHGCQSLARVGMARMPGRGWRKVIPARRSRMMLLSNFEHVEHRFEHNSTEIVKTNNSRGCSIRSKSDDEAPVAEVS</sequence>
<dbReference type="EMBL" id="SIHI01000107">
    <property type="protein sequence ID" value="TWT30508.1"/>
    <property type="molecule type" value="Genomic_DNA"/>
</dbReference>
<feature type="region of interest" description="Disordered" evidence="1">
    <location>
        <begin position="132"/>
        <end position="152"/>
    </location>
</feature>
<protein>
    <submittedName>
        <fullName evidence="2">Uncharacterized protein</fullName>
    </submittedName>
</protein>
<dbReference type="Proteomes" id="UP000317243">
    <property type="component" value="Unassembled WGS sequence"/>
</dbReference>
<reference evidence="2 3" key="1">
    <citation type="submission" date="2019-02" db="EMBL/GenBank/DDBJ databases">
        <title>Deep-cultivation of Planctomycetes and their phenomic and genomic characterization uncovers novel biology.</title>
        <authorList>
            <person name="Wiegand S."/>
            <person name="Jogler M."/>
            <person name="Boedeker C."/>
            <person name="Pinto D."/>
            <person name="Vollmers J."/>
            <person name="Rivas-Marin E."/>
            <person name="Kohn T."/>
            <person name="Peeters S.H."/>
            <person name="Heuer A."/>
            <person name="Rast P."/>
            <person name="Oberbeckmann S."/>
            <person name="Bunk B."/>
            <person name="Jeske O."/>
            <person name="Meyerdierks A."/>
            <person name="Storesund J.E."/>
            <person name="Kallscheuer N."/>
            <person name="Luecker S."/>
            <person name="Lage O.M."/>
            <person name="Pohl T."/>
            <person name="Merkel B.J."/>
            <person name="Hornburger P."/>
            <person name="Mueller R.-W."/>
            <person name="Bruemmer F."/>
            <person name="Labrenz M."/>
            <person name="Spormann A.M."/>
            <person name="Op Den Camp H."/>
            <person name="Overmann J."/>
            <person name="Amann R."/>
            <person name="Jetten M.S.M."/>
            <person name="Mascher T."/>
            <person name="Medema M.H."/>
            <person name="Devos D.P."/>
            <person name="Kaster A.-K."/>
            <person name="Ovreas L."/>
            <person name="Rohde M."/>
            <person name="Galperin M.Y."/>
            <person name="Jogler C."/>
        </authorList>
    </citation>
    <scope>NUCLEOTIDE SEQUENCE [LARGE SCALE GENOMIC DNA]</scope>
    <source>
        <strain evidence="2 3">KOR42</strain>
    </source>
</reference>
<gene>
    <name evidence="2" type="ORF">KOR42_54670</name>
</gene>
<keyword evidence="3" id="KW-1185">Reference proteome</keyword>
<evidence type="ECO:0000313" key="3">
    <source>
        <dbReference type="Proteomes" id="UP000317243"/>
    </source>
</evidence>
<evidence type="ECO:0000313" key="2">
    <source>
        <dbReference type="EMBL" id="TWT30508.1"/>
    </source>
</evidence>
<proteinExistence type="predicted"/>
<dbReference type="AlphaFoldDB" id="A0A5C5UWF8"/>
<name>A0A5C5UWF8_9PLAN</name>
<evidence type="ECO:0000256" key="1">
    <source>
        <dbReference type="SAM" id="MobiDB-lite"/>
    </source>
</evidence>